<dbReference type="PANTHER" id="PTHR27000:SF721">
    <property type="entry name" value="LRR RECEPTOR-LIKE SERINE_THREONINE-PROTEIN KINASE GSO1"/>
    <property type="match status" value="1"/>
</dbReference>
<dbReference type="InterPro" id="IPR055414">
    <property type="entry name" value="LRR_R13L4/SHOC2-like"/>
</dbReference>
<dbReference type="Gene3D" id="3.80.10.10">
    <property type="entry name" value="Ribonuclease Inhibitor"/>
    <property type="match status" value="3"/>
</dbReference>
<evidence type="ECO:0000256" key="11">
    <source>
        <dbReference type="SAM" id="SignalP"/>
    </source>
</evidence>
<keyword evidence="10" id="KW-0325">Glycoprotein</keyword>
<protein>
    <recommendedName>
        <fullName evidence="16">Leucine-rich repeat-containing N-terminal plant-type domain-containing protein</fullName>
    </recommendedName>
</protein>
<sequence length="642" mass="70340">MDGLHLQWIAVMISIMSLSEACHPADWKGLTSFKSGIFLDTSGRLAKWVGRNCCDWEGVSCHNITGRVKEINLPGFISTGDLPFQSEMRGFLSPSITLLNAVEIIDLGGLLGLGGTIPSFIGLRLRSLRKLYLYGNKLRGPLPESVGKLLKLEELAVHDNKLSGSLPACLGSLKTLHSLLLYGNQFSGAIPDSFADLTNLVQMDLHSNALVGHIPERIGQLQMLKELDLSNNFLSGKIPLSLNNLTSLSVLYLDNNNLDGPMPFASVSGQISSSSSSSLAFLRLNDNRLSGAIPSSFGELVFLKRASLSNNKLEGIIPPSLGRLSSLSELYLDRNCFSGRIPESFGHLSQLILLNLSHNSIKGPIPEMSSLRNIQTIDLSYNLLDMSSIPQWLLRLPSLSKIYLAGCGIHGQIPEFLRTTPSPIQELDLSLNHLTGKIPEWIGSLTQLYSLKLSENSLVSEIPNSITNLLDLRVLDLHSNKLTGNIQQIFKIGHRFPDDSLTYIDISDNNFSGDFDQTDVGKQPAIQFLNLSHNNLKGRLPTSIGALRSIRSLDLSRNNLGFDLPEAIVNANQLETLKLQRNHFTGKIPKGFLKLRKLKELDLSNNLLVGEIPAGKPLSDFPRSAYMGNKGLCGKPLSPCKL</sequence>
<feature type="domain" description="Leucine-rich repeat-containing N-terminal plant-type" evidence="12">
    <location>
        <begin position="25"/>
        <end position="61"/>
    </location>
</feature>
<organism evidence="14 15">
    <name type="scientific">Citrullus colocynthis</name>
    <name type="common">colocynth</name>
    <dbReference type="NCBI Taxonomy" id="252529"/>
    <lineage>
        <taxon>Eukaryota</taxon>
        <taxon>Viridiplantae</taxon>
        <taxon>Streptophyta</taxon>
        <taxon>Embryophyta</taxon>
        <taxon>Tracheophyta</taxon>
        <taxon>Spermatophyta</taxon>
        <taxon>Magnoliopsida</taxon>
        <taxon>eudicotyledons</taxon>
        <taxon>Gunneridae</taxon>
        <taxon>Pentapetalae</taxon>
        <taxon>rosids</taxon>
        <taxon>fabids</taxon>
        <taxon>Cucurbitales</taxon>
        <taxon>Cucurbitaceae</taxon>
        <taxon>Benincaseae</taxon>
        <taxon>Citrullus</taxon>
    </lineage>
</organism>
<dbReference type="PANTHER" id="PTHR27000">
    <property type="entry name" value="LEUCINE-RICH REPEAT RECEPTOR-LIKE PROTEIN KINASE FAMILY PROTEIN-RELATED"/>
    <property type="match status" value="1"/>
</dbReference>
<dbReference type="Pfam" id="PF08263">
    <property type="entry name" value="LRRNT_2"/>
    <property type="match status" value="1"/>
</dbReference>
<reference evidence="14 15" key="1">
    <citation type="submission" date="2024-03" db="EMBL/GenBank/DDBJ databases">
        <authorList>
            <person name="Gkanogiannis A."/>
            <person name="Becerra Lopez-Lavalle L."/>
        </authorList>
    </citation>
    <scope>NUCLEOTIDE SEQUENCE [LARGE SCALE GENOMIC DNA]</scope>
</reference>
<keyword evidence="7" id="KW-1133">Transmembrane helix</keyword>
<evidence type="ECO:0000313" key="15">
    <source>
        <dbReference type="Proteomes" id="UP001642487"/>
    </source>
</evidence>
<dbReference type="PRINTS" id="PR00019">
    <property type="entry name" value="LEURICHRPT"/>
</dbReference>
<keyword evidence="8" id="KW-0472">Membrane</keyword>
<evidence type="ECO:0000256" key="7">
    <source>
        <dbReference type="ARBA" id="ARBA00022989"/>
    </source>
</evidence>
<dbReference type="SMART" id="SM00369">
    <property type="entry name" value="LRR_TYP"/>
    <property type="match status" value="9"/>
</dbReference>
<feature type="domain" description="Disease resistance R13L4/SHOC-2-like LRR" evidence="13">
    <location>
        <begin position="278"/>
        <end position="487"/>
    </location>
</feature>
<evidence type="ECO:0008006" key="16">
    <source>
        <dbReference type="Google" id="ProtNLM"/>
    </source>
</evidence>
<evidence type="ECO:0000256" key="10">
    <source>
        <dbReference type="ARBA" id="ARBA00023180"/>
    </source>
</evidence>
<dbReference type="InterPro" id="IPR001611">
    <property type="entry name" value="Leu-rich_rpt"/>
</dbReference>
<evidence type="ECO:0000313" key="14">
    <source>
        <dbReference type="EMBL" id="CAK9316656.1"/>
    </source>
</evidence>
<dbReference type="Pfam" id="PF00560">
    <property type="entry name" value="LRR_1"/>
    <property type="match status" value="4"/>
</dbReference>
<accession>A0ABP0YC20</accession>
<evidence type="ECO:0000256" key="5">
    <source>
        <dbReference type="ARBA" id="ARBA00022729"/>
    </source>
</evidence>
<keyword evidence="6" id="KW-0677">Repeat</keyword>
<dbReference type="Pfam" id="PF23598">
    <property type="entry name" value="LRR_14"/>
    <property type="match status" value="1"/>
</dbReference>
<dbReference type="InterPro" id="IPR013210">
    <property type="entry name" value="LRR_N_plant-typ"/>
</dbReference>
<dbReference type="Proteomes" id="UP001642487">
    <property type="component" value="Chromosome 3"/>
</dbReference>
<comment type="subcellular location">
    <subcellularLocation>
        <location evidence="1">Cell membrane</location>
        <topology evidence="1">Single-pass membrane protein</topology>
    </subcellularLocation>
    <subcellularLocation>
        <location evidence="2">Membrane</location>
        <topology evidence="2">Single-pass type I membrane protein</topology>
    </subcellularLocation>
</comment>
<evidence type="ECO:0000256" key="8">
    <source>
        <dbReference type="ARBA" id="ARBA00023136"/>
    </source>
</evidence>
<evidence type="ECO:0000256" key="2">
    <source>
        <dbReference type="ARBA" id="ARBA00004479"/>
    </source>
</evidence>
<dbReference type="Pfam" id="PF13855">
    <property type="entry name" value="LRR_8"/>
    <property type="match status" value="1"/>
</dbReference>
<keyword evidence="5 11" id="KW-0732">Signal</keyword>
<evidence type="ECO:0000256" key="4">
    <source>
        <dbReference type="ARBA" id="ARBA00022692"/>
    </source>
</evidence>
<feature type="chain" id="PRO_5046020862" description="Leucine-rich repeat-containing N-terminal plant-type domain-containing protein" evidence="11">
    <location>
        <begin position="22"/>
        <end position="642"/>
    </location>
</feature>
<evidence type="ECO:0000256" key="9">
    <source>
        <dbReference type="ARBA" id="ARBA00023170"/>
    </source>
</evidence>
<evidence type="ECO:0000256" key="6">
    <source>
        <dbReference type="ARBA" id="ARBA00022737"/>
    </source>
</evidence>
<evidence type="ECO:0000256" key="1">
    <source>
        <dbReference type="ARBA" id="ARBA00004162"/>
    </source>
</evidence>
<keyword evidence="9" id="KW-0675">Receptor</keyword>
<name>A0ABP0YC20_9ROSI</name>
<dbReference type="InterPro" id="IPR003591">
    <property type="entry name" value="Leu-rich_rpt_typical-subtyp"/>
</dbReference>
<feature type="signal peptide" evidence="11">
    <location>
        <begin position="1"/>
        <end position="21"/>
    </location>
</feature>
<evidence type="ECO:0000259" key="12">
    <source>
        <dbReference type="Pfam" id="PF08263"/>
    </source>
</evidence>
<keyword evidence="15" id="KW-1185">Reference proteome</keyword>
<proteinExistence type="predicted"/>
<dbReference type="EMBL" id="OZ021737">
    <property type="protein sequence ID" value="CAK9316656.1"/>
    <property type="molecule type" value="Genomic_DNA"/>
</dbReference>
<keyword evidence="3" id="KW-0433">Leucine-rich repeat</keyword>
<gene>
    <name evidence="14" type="ORF">CITCOLO1_LOCUS8523</name>
</gene>
<keyword evidence="4" id="KW-0812">Transmembrane</keyword>
<evidence type="ECO:0000256" key="3">
    <source>
        <dbReference type="ARBA" id="ARBA00022614"/>
    </source>
</evidence>
<dbReference type="InterPro" id="IPR032675">
    <property type="entry name" value="LRR_dom_sf"/>
</dbReference>
<evidence type="ECO:0000259" key="13">
    <source>
        <dbReference type="Pfam" id="PF23598"/>
    </source>
</evidence>
<dbReference type="SUPFAM" id="SSF52058">
    <property type="entry name" value="L domain-like"/>
    <property type="match status" value="3"/>
</dbReference>